<dbReference type="Pfam" id="PF03054">
    <property type="entry name" value="tRNA_Me_trans"/>
    <property type="match status" value="1"/>
</dbReference>
<organism evidence="1 2">
    <name type="scientific">Fusobacterium vincentii 4_1_13</name>
    <dbReference type="NCBI Taxonomy" id="469606"/>
    <lineage>
        <taxon>Bacteria</taxon>
        <taxon>Fusobacteriati</taxon>
        <taxon>Fusobacteriota</taxon>
        <taxon>Fusobacteriia</taxon>
        <taxon>Fusobacteriales</taxon>
        <taxon>Fusobacteriaceae</taxon>
        <taxon>Fusobacterium</taxon>
    </lineage>
</organism>
<dbReference type="HOGENOM" id="CLU_056004_0_0_0"/>
<dbReference type="AlphaFoldDB" id="A0A0M1VRS0"/>
<sequence>MNNKNIRCKICGLTANYKNIVFDANGVCNFCHEAEQHTDLKTLLTFDDEEKLINSLQKYKNKNGKYDVVVPLSGGVDSSVTLIRIVKKYNLVPLAFHNDHGFEDEVATDNVKKLCKILDVDLIIKQQDINFMKKLFHYTHSMKNRTLSSCFVCGGIIYANALEIANAFNIPMVINGYSKGQAFMMDNNNDTLELWSGLLEEFQKDENFFKEFMYKQEPMKTQILLKNKNDLKKPLPKGKHLVIPFYVFKFNHTDKEMLRKECEELFDWKPIATTYPSRTTNCKMVWLNTFVDQCKLGYSMYDEEYAAIVRSGEISREQAIKDLEFIPPMELIKELASEVGTDIYLFKNKK</sequence>
<protein>
    <recommendedName>
        <fullName evidence="3">N-acetyl sugar amidotransferase</fullName>
    </recommendedName>
</protein>
<dbReference type="RefSeq" id="WP_008797632.1">
    <property type="nucleotide sequence ID" value="NZ_KQ235735.1"/>
</dbReference>
<dbReference type="Proteomes" id="UP000004925">
    <property type="component" value="Unassembled WGS sequence"/>
</dbReference>
<dbReference type="eggNOG" id="COG0037">
    <property type="taxonomic scope" value="Bacteria"/>
</dbReference>
<name>A0A0M1VRS0_FUSVC</name>
<evidence type="ECO:0008006" key="3">
    <source>
        <dbReference type="Google" id="ProtNLM"/>
    </source>
</evidence>
<evidence type="ECO:0000313" key="1">
    <source>
        <dbReference type="EMBL" id="EEO39324.1"/>
    </source>
</evidence>
<dbReference type="EMBL" id="ACDE02000013">
    <property type="protein sequence ID" value="EEO39324.1"/>
    <property type="molecule type" value="Genomic_DNA"/>
</dbReference>
<evidence type="ECO:0000313" key="2">
    <source>
        <dbReference type="Proteomes" id="UP000004925"/>
    </source>
</evidence>
<dbReference type="InterPro" id="IPR014729">
    <property type="entry name" value="Rossmann-like_a/b/a_fold"/>
</dbReference>
<gene>
    <name evidence="1" type="ORF">FSCG_00037</name>
</gene>
<dbReference type="SUPFAM" id="SSF52402">
    <property type="entry name" value="Adenine nucleotide alpha hydrolases-like"/>
    <property type="match status" value="1"/>
</dbReference>
<dbReference type="Gene3D" id="3.40.50.620">
    <property type="entry name" value="HUPs"/>
    <property type="match status" value="1"/>
</dbReference>
<accession>A0A0M1VRS0</accession>
<proteinExistence type="predicted"/>
<reference evidence="1 2" key="1">
    <citation type="submission" date="2011-10" db="EMBL/GenBank/DDBJ databases">
        <title>The Genome Sequence of Fusobacterium sp. 4_1_13.</title>
        <authorList>
            <consortium name="The Broad Institute Genome Sequencing Platform"/>
            <person name="Earl A."/>
            <person name="Ward D."/>
            <person name="Feldgarden M."/>
            <person name="Gevers D."/>
            <person name="Strauss J."/>
            <person name="Ambrose C."/>
            <person name="Allen-Vercoe E."/>
            <person name="Young S.K."/>
            <person name="Zeng Q."/>
            <person name="Gargeya S."/>
            <person name="Fitzgerald M."/>
            <person name="Haas B."/>
            <person name="Abouelleil A."/>
            <person name="Alvarado L."/>
            <person name="Arachchi H.M."/>
            <person name="Berlin A."/>
            <person name="Brown A."/>
            <person name="Chapman S.B."/>
            <person name="Chen Z."/>
            <person name="Dunbar C."/>
            <person name="Freedman E."/>
            <person name="Gearin G."/>
            <person name="Goldberg J."/>
            <person name="Griggs A."/>
            <person name="Gujja S."/>
            <person name="Heiman D."/>
            <person name="Howarth C."/>
            <person name="Larson L."/>
            <person name="Lui A."/>
            <person name="MacDonald P.J."/>
            <person name="Montmayeur A."/>
            <person name="Murphy C."/>
            <person name="Neiman D."/>
            <person name="Pearson M."/>
            <person name="Priest M."/>
            <person name="Roberts A."/>
            <person name="Saif S."/>
            <person name="Shea T."/>
            <person name="Shenoy N."/>
            <person name="Sisk P."/>
            <person name="Stolte C."/>
            <person name="Sykes S."/>
            <person name="Wortman J."/>
            <person name="Nusbaum C."/>
            <person name="Birren B."/>
        </authorList>
    </citation>
    <scope>NUCLEOTIDE SEQUENCE [LARGE SCALE GENOMIC DNA]</scope>
    <source>
        <strain evidence="1 2">4_1_13</strain>
    </source>
</reference>
<comment type="caution">
    <text evidence="1">The sequence shown here is derived from an EMBL/GenBank/DDBJ whole genome shotgun (WGS) entry which is preliminary data.</text>
</comment>